<keyword evidence="3" id="KW-1185">Reference proteome</keyword>
<sequence>MQLLFSIHGLYWPCDSDNDCNATVGAFCLNKVCQCAVGYVFSEDITTCIKESLYGQACVASSQCSHMLTGSKCTGGVCECVEGYNYIRGRCRQLVDLHSPCTQDTDCFFGYDRDSVICKDNRCECSEDFYERFENLCRRKSMNVGDPCMVHEDCRSDDFECKNLICALTATPESNNENRRLSREIGVQTSIDVIETKDVSTSIDKSSLVIPPQDAKKVQGRQFGDNCVTENAPCEGFTHSICLQGACQCRKGYYLINGLCKAEVGEVADSAEFCEGAETFYDATTRKCSCRRNYFALNHLRSCIKPTDGLGNSCTEQSQCSPFGAAFCPGLDQRRLCTCHTYAVYDAKSQLCVPKTGLGSLCRPTSDDCSTREANTVCTNNNLCSCKDKFIEVDGKCKPGENVDCTQDSDCAMKNSECINDNNEINKNVCKCKKGFLFIKDDCLKEANEYNEECTENEQCKPLLGDLGKCINLTCTCEQHLQYNKGKCYEKKALGEKCTRSSECFVTAEPENIECRNAVCECPFGTQKDVERQVCIRPAAKKNSSDRPSVLKVITLLLTTATILITTAAIKEAYY</sequence>
<evidence type="ECO:0000259" key="1">
    <source>
        <dbReference type="PROSITE" id="PS01186"/>
    </source>
</evidence>
<proteinExistence type="predicted"/>
<accession>A0A9Q0MV56</accession>
<evidence type="ECO:0000313" key="3">
    <source>
        <dbReference type="Proteomes" id="UP001151699"/>
    </source>
</evidence>
<reference evidence="2" key="1">
    <citation type="submission" date="2022-07" db="EMBL/GenBank/DDBJ databases">
        <authorList>
            <person name="Trinca V."/>
            <person name="Uliana J.V.C."/>
            <person name="Torres T.T."/>
            <person name="Ward R.J."/>
            <person name="Monesi N."/>
        </authorList>
    </citation>
    <scope>NUCLEOTIDE SEQUENCE</scope>
    <source>
        <strain evidence="2">HSMRA1968</strain>
        <tissue evidence="2">Whole embryos</tissue>
    </source>
</reference>
<dbReference type="PANTHER" id="PTHR39069">
    <property type="entry name" value="ECDYSONE-INDUCIBLE GENE E1, ISOFORM A"/>
    <property type="match status" value="1"/>
</dbReference>
<dbReference type="Pfam" id="PF01683">
    <property type="entry name" value="EB"/>
    <property type="match status" value="2"/>
</dbReference>
<organism evidence="2 3">
    <name type="scientific">Pseudolycoriella hygida</name>
    <dbReference type="NCBI Taxonomy" id="35572"/>
    <lineage>
        <taxon>Eukaryota</taxon>
        <taxon>Metazoa</taxon>
        <taxon>Ecdysozoa</taxon>
        <taxon>Arthropoda</taxon>
        <taxon>Hexapoda</taxon>
        <taxon>Insecta</taxon>
        <taxon>Pterygota</taxon>
        <taxon>Neoptera</taxon>
        <taxon>Endopterygota</taxon>
        <taxon>Diptera</taxon>
        <taxon>Nematocera</taxon>
        <taxon>Sciaroidea</taxon>
        <taxon>Sciaridae</taxon>
        <taxon>Pseudolycoriella</taxon>
    </lineage>
</organism>
<comment type="caution">
    <text evidence="2">The sequence shown here is derived from an EMBL/GenBank/DDBJ whole genome shotgun (WGS) entry which is preliminary data.</text>
</comment>
<dbReference type="InterPro" id="IPR006149">
    <property type="entry name" value="EB_dom"/>
</dbReference>
<dbReference type="PANTHER" id="PTHR39069:SF8">
    <property type="entry name" value="FI17111P1"/>
    <property type="match status" value="1"/>
</dbReference>
<dbReference type="OrthoDB" id="504708at2759"/>
<dbReference type="PROSITE" id="PS01186">
    <property type="entry name" value="EGF_2"/>
    <property type="match status" value="1"/>
</dbReference>
<dbReference type="AlphaFoldDB" id="A0A9Q0MV56"/>
<name>A0A9Q0MV56_9DIPT</name>
<gene>
    <name evidence="2" type="ORF">Bhyg_11339</name>
</gene>
<feature type="domain" description="EGF-like" evidence="1">
    <location>
        <begin position="430"/>
        <end position="443"/>
    </location>
</feature>
<dbReference type="InterPro" id="IPR000742">
    <property type="entry name" value="EGF"/>
</dbReference>
<dbReference type="Proteomes" id="UP001151699">
    <property type="component" value="Chromosome X"/>
</dbReference>
<dbReference type="EMBL" id="WJQU01000003">
    <property type="protein sequence ID" value="KAJ6638602.1"/>
    <property type="molecule type" value="Genomic_DNA"/>
</dbReference>
<protein>
    <recommendedName>
        <fullName evidence="1">EGF-like domain-containing protein</fullName>
    </recommendedName>
</protein>
<dbReference type="SMART" id="SM00181">
    <property type="entry name" value="EGF"/>
    <property type="match status" value="5"/>
</dbReference>
<evidence type="ECO:0000313" key="2">
    <source>
        <dbReference type="EMBL" id="KAJ6638602.1"/>
    </source>
</evidence>